<dbReference type="PANTHER" id="PTHR42912:SF83">
    <property type="entry name" value="METHYLTRANSFERASE TYPE 11 DOMAIN-CONTAINING PROTEIN"/>
    <property type="match status" value="1"/>
</dbReference>
<dbReference type="EMBL" id="BRYA01000373">
    <property type="protein sequence ID" value="GMI48072.1"/>
    <property type="molecule type" value="Genomic_DNA"/>
</dbReference>
<dbReference type="SUPFAM" id="SSF53335">
    <property type="entry name" value="S-adenosyl-L-methionine-dependent methyltransferases"/>
    <property type="match status" value="1"/>
</dbReference>
<protein>
    <recommendedName>
        <fullName evidence="3">S-adenosyl-L-methionine-dependent methyltransferase</fullName>
    </recommendedName>
</protein>
<proteinExistence type="predicted"/>
<dbReference type="OrthoDB" id="416496at2759"/>
<dbReference type="Gene3D" id="3.40.50.150">
    <property type="entry name" value="Vaccinia Virus protein VP39"/>
    <property type="match status" value="1"/>
</dbReference>
<dbReference type="AlphaFoldDB" id="A0A9W7LFY4"/>
<organism evidence="1 2">
    <name type="scientific">Triparma columacea</name>
    <dbReference type="NCBI Taxonomy" id="722753"/>
    <lineage>
        <taxon>Eukaryota</taxon>
        <taxon>Sar</taxon>
        <taxon>Stramenopiles</taxon>
        <taxon>Ochrophyta</taxon>
        <taxon>Bolidophyceae</taxon>
        <taxon>Parmales</taxon>
        <taxon>Triparmaceae</taxon>
        <taxon>Triparma</taxon>
    </lineage>
</organism>
<accession>A0A9W7LFY4</accession>
<name>A0A9W7LFY4_9STRA</name>
<reference evidence="2" key="1">
    <citation type="journal article" date="2023" name="Commun. Biol.">
        <title>Genome analysis of Parmales, the sister group of diatoms, reveals the evolutionary specialization of diatoms from phago-mixotrophs to photoautotrophs.</title>
        <authorList>
            <person name="Ban H."/>
            <person name="Sato S."/>
            <person name="Yoshikawa S."/>
            <person name="Yamada K."/>
            <person name="Nakamura Y."/>
            <person name="Ichinomiya M."/>
            <person name="Sato N."/>
            <person name="Blanc-Mathieu R."/>
            <person name="Endo H."/>
            <person name="Kuwata A."/>
            <person name="Ogata H."/>
        </authorList>
    </citation>
    <scope>NUCLEOTIDE SEQUENCE [LARGE SCALE GENOMIC DNA]</scope>
</reference>
<dbReference type="Pfam" id="PF13489">
    <property type="entry name" value="Methyltransf_23"/>
    <property type="match status" value="1"/>
</dbReference>
<keyword evidence="2" id="KW-1185">Reference proteome</keyword>
<evidence type="ECO:0000313" key="1">
    <source>
        <dbReference type="EMBL" id="GMI48072.1"/>
    </source>
</evidence>
<sequence length="210" mass="22631">MVTLTILYMLNYDSLDDSKWFTELLGLRKGRQDLLKEVSGDVLEVGCGTGINLQFYPLSSISTLTLLDSSPGMLSVASSKALSLPPPLPTIKTVVADVLVPSSFPPSQKYDYIVSTFTLCVLPSPTLALTNLSDLLSTSGRLLLFENSRSSSGLISAYQDITAEAASGFGGKGCVYNQDVRKIAQDAGLEVVEERTYAKGLFRAYVCKIP</sequence>
<dbReference type="GO" id="GO:0008168">
    <property type="term" value="F:methyltransferase activity"/>
    <property type="evidence" value="ECO:0007669"/>
    <property type="project" value="TreeGrafter"/>
</dbReference>
<comment type="caution">
    <text evidence="1">The sequence shown here is derived from an EMBL/GenBank/DDBJ whole genome shotgun (WGS) entry which is preliminary data.</text>
</comment>
<dbReference type="Proteomes" id="UP001165065">
    <property type="component" value="Unassembled WGS sequence"/>
</dbReference>
<evidence type="ECO:0000313" key="2">
    <source>
        <dbReference type="Proteomes" id="UP001165065"/>
    </source>
</evidence>
<dbReference type="CDD" id="cd02440">
    <property type="entry name" value="AdoMet_MTases"/>
    <property type="match status" value="1"/>
</dbReference>
<gene>
    <name evidence="1" type="ORF">TrCOL_g7613</name>
</gene>
<dbReference type="InterPro" id="IPR029063">
    <property type="entry name" value="SAM-dependent_MTases_sf"/>
</dbReference>
<evidence type="ECO:0008006" key="3">
    <source>
        <dbReference type="Google" id="ProtNLM"/>
    </source>
</evidence>
<dbReference type="PANTHER" id="PTHR42912">
    <property type="entry name" value="METHYLTRANSFERASE"/>
    <property type="match status" value="1"/>
</dbReference>
<dbReference type="InterPro" id="IPR050508">
    <property type="entry name" value="Methyltransf_Superfamily"/>
</dbReference>